<sequence length="284" mass="30821">NSSSTLRLHRDSPCDGDSQASKRQRTSDLTTQTAAEDDLTTQTAAENGSTMTAVENGDDMEASSPMNEAAARTESAEENPTDEISANQTQQTLAQVLNGGGASTNTIGGIEVVHELYRLWKDGTLAVKAGTLDDGSVLPKSVLFDSNHDLFVDYHPAFKDNEQAKYKRAMTLVAMGISKDQWRQLIAGDLEDEPLRKLFAEISNATMEKAFKLEIESGIKPANAKPSSRLQTTLSSLSARLVNIRKSYKTHGKSDLEVDNIFARESGSVSSSRQSTLSFGTARR</sequence>
<dbReference type="Proteomes" id="UP000266841">
    <property type="component" value="Unassembled WGS sequence"/>
</dbReference>
<evidence type="ECO:0000313" key="3">
    <source>
        <dbReference type="Proteomes" id="UP000266841"/>
    </source>
</evidence>
<reference evidence="2 3" key="1">
    <citation type="journal article" date="2012" name="Genome Biol.">
        <title>Genome and low-iron response of an oceanic diatom adapted to chronic iron limitation.</title>
        <authorList>
            <person name="Lommer M."/>
            <person name="Specht M."/>
            <person name="Roy A.S."/>
            <person name="Kraemer L."/>
            <person name="Andreson R."/>
            <person name="Gutowska M.A."/>
            <person name="Wolf J."/>
            <person name="Bergner S.V."/>
            <person name="Schilhabel M.B."/>
            <person name="Klostermeier U.C."/>
            <person name="Beiko R.G."/>
            <person name="Rosenstiel P."/>
            <person name="Hippler M."/>
            <person name="Laroche J."/>
        </authorList>
    </citation>
    <scope>NUCLEOTIDE SEQUENCE [LARGE SCALE GENOMIC DNA]</scope>
    <source>
        <strain evidence="2 3">CCMP1005</strain>
    </source>
</reference>
<feature type="region of interest" description="Disordered" evidence="1">
    <location>
        <begin position="1"/>
        <end position="87"/>
    </location>
</feature>
<dbReference type="AlphaFoldDB" id="K0T038"/>
<name>K0T038_THAOC</name>
<comment type="caution">
    <text evidence="2">The sequence shown here is derived from an EMBL/GenBank/DDBJ whole genome shotgun (WGS) entry which is preliminary data.</text>
</comment>
<keyword evidence="3" id="KW-1185">Reference proteome</keyword>
<gene>
    <name evidence="2" type="ORF">THAOC_15507</name>
</gene>
<evidence type="ECO:0000313" key="2">
    <source>
        <dbReference type="EMBL" id="EJK63817.1"/>
    </source>
</evidence>
<feature type="compositionally biased region" description="Polar residues" evidence="1">
    <location>
        <begin position="27"/>
        <end position="53"/>
    </location>
</feature>
<feature type="non-terminal residue" evidence="2">
    <location>
        <position position="1"/>
    </location>
</feature>
<dbReference type="EMBL" id="AGNL01017999">
    <property type="protein sequence ID" value="EJK63817.1"/>
    <property type="molecule type" value="Genomic_DNA"/>
</dbReference>
<organism evidence="2 3">
    <name type="scientific">Thalassiosira oceanica</name>
    <name type="common">Marine diatom</name>
    <dbReference type="NCBI Taxonomy" id="159749"/>
    <lineage>
        <taxon>Eukaryota</taxon>
        <taxon>Sar</taxon>
        <taxon>Stramenopiles</taxon>
        <taxon>Ochrophyta</taxon>
        <taxon>Bacillariophyta</taxon>
        <taxon>Coscinodiscophyceae</taxon>
        <taxon>Thalassiosirophycidae</taxon>
        <taxon>Thalassiosirales</taxon>
        <taxon>Thalassiosiraceae</taxon>
        <taxon>Thalassiosira</taxon>
    </lineage>
</organism>
<protein>
    <submittedName>
        <fullName evidence="2">Uncharacterized protein</fullName>
    </submittedName>
</protein>
<proteinExistence type="predicted"/>
<accession>K0T038</accession>
<evidence type="ECO:0000256" key="1">
    <source>
        <dbReference type="SAM" id="MobiDB-lite"/>
    </source>
</evidence>